<evidence type="ECO:0000313" key="3">
    <source>
        <dbReference type="Proteomes" id="UP000319004"/>
    </source>
</evidence>
<dbReference type="OrthoDB" id="223245at2"/>
<dbReference type="Proteomes" id="UP000319004">
    <property type="component" value="Chromosome"/>
</dbReference>
<sequence>MHTFPDFRCSAEAMGLAGILFSLLSMWVALGRGRWLIRSAIGVAALGLLLPLHAYQPIVFFSLAGCSSVVLLGLLRFLGRRDQVGRRHSRTAPPIWRRLTFWSGALAGLVVAAAVVGWAVRVYWNMGSLETLLVFLPVYFTIQIVAMLFGDSFRLGPIVVTRCDSVGQSYRLSDAMSAIVLLAILFLINMLAQQRDPVSQWSSMLSAAGMMTLATVSIAALFTAVRLRWRFVAMVVFSIVLGLAFQFGAVGGKWLMQASALSFLPGSPYHVMIWTYAAALLMTTLCVATAGWLRYRQLDSPTECSTRRLATIASWTLLTLYAVCLFPIAVQMARPLAQPDPIAGDVTVYERLETKMAELAMLNPKEQTLQEFANDGRTERANKIAEAYASIRRTARQTFRAPDPFAVDADFTGLGQKLNVFRSWARCMDKEARAKVKAGQFSDASDSWLDCISVGHGLGRGSDVSYALTGIATEGIGQEGLVRIRNDLSVEKLAELLPVLIAIDGERESLESIKRRSDLVMDREMNWQYRLAMYAPAHLSGQSPSETTTLVSPSIDATEDAIHRRDATLRMLMVEFAARLFDAKHQRLPTGIDELVPEFLPSVPIDPFSDTPLIDRPTETGFVVYSTGTNQIDDGGAFGDITTLHQDDYDFDLDTLIRATKPIGSGGFGGMN</sequence>
<feature type="transmembrane region" description="Helical" evidence="1">
    <location>
        <begin position="58"/>
        <end position="78"/>
    </location>
</feature>
<proteinExistence type="predicted"/>
<keyword evidence="1" id="KW-1133">Transmembrane helix</keyword>
<dbReference type="EMBL" id="CP037423">
    <property type="protein sequence ID" value="QDV40827.1"/>
    <property type="molecule type" value="Genomic_DNA"/>
</dbReference>
<dbReference type="RefSeq" id="WP_145384633.1">
    <property type="nucleotide sequence ID" value="NZ_CP037423.1"/>
</dbReference>
<feature type="transmembrane region" description="Helical" evidence="1">
    <location>
        <begin position="13"/>
        <end position="30"/>
    </location>
</feature>
<evidence type="ECO:0000313" key="2">
    <source>
        <dbReference type="EMBL" id="QDV40827.1"/>
    </source>
</evidence>
<feature type="transmembrane region" description="Helical" evidence="1">
    <location>
        <begin position="99"/>
        <end position="120"/>
    </location>
</feature>
<keyword evidence="1" id="KW-0472">Membrane</keyword>
<evidence type="ECO:0000256" key="1">
    <source>
        <dbReference type="SAM" id="Phobius"/>
    </source>
</evidence>
<keyword evidence="3" id="KW-1185">Reference proteome</keyword>
<reference evidence="2 3" key="1">
    <citation type="submission" date="2019-03" db="EMBL/GenBank/DDBJ databases">
        <title>Deep-cultivation of Planctomycetes and their phenomic and genomic characterization uncovers novel biology.</title>
        <authorList>
            <person name="Wiegand S."/>
            <person name="Jogler M."/>
            <person name="Boedeker C."/>
            <person name="Pinto D."/>
            <person name="Vollmers J."/>
            <person name="Rivas-Marin E."/>
            <person name="Kohn T."/>
            <person name="Peeters S.H."/>
            <person name="Heuer A."/>
            <person name="Rast P."/>
            <person name="Oberbeckmann S."/>
            <person name="Bunk B."/>
            <person name="Jeske O."/>
            <person name="Meyerdierks A."/>
            <person name="Storesund J.E."/>
            <person name="Kallscheuer N."/>
            <person name="Luecker S."/>
            <person name="Lage O.M."/>
            <person name="Pohl T."/>
            <person name="Merkel B.J."/>
            <person name="Hornburger P."/>
            <person name="Mueller R.-W."/>
            <person name="Bruemmer F."/>
            <person name="Labrenz M."/>
            <person name="Spormann A.M."/>
            <person name="Op den Camp H."/>
            <person name="Overmann J."/>
            <person name="Amann R."/>
            <person name="Jetten M.S.M."/>
            <person name="Mascher T."/>
            <person name="Medema M.H."/>
            <person name="Devos D.P."/>
            <person name="Kaster A.-K."/>
            <person name="Ovreas L."/>
            <person name="Rohde M."/>
            <person name="Galperin M.Y."/>
            <person name="Jogler C."/>
        </authorList>
    </citation>
    <scope>NUCLEOTIDE SEQUENCE [LARGE SCALE GENOMIC DNA]</scope>
    <source>
        <strain evidence="2 3">Enr13</strain>
    </source>
</reference>
<name>A0A518HIZ9_9BACT</name>
<accession>A0A518HIZ9</accession>
<keyword evidence="1" id="KW-0812">Transmembrane</keyword>
<feature type="transmembrane region" description="Helical" evidence="1">
    <location>
        <begin position="172"/>
        <end position="192"/>
    </location>
</feature>
<feature type="transmembrane region" description="Helical" evidence="1">
    <location>
        <begin position="231"/>
        <end position="251"/>
    </location>
</feature>
<dbReference type="AlphaFoldDB" id="A0A518HIZ9"/>
<feature type="transmembrane region" description="Helical" evidence="1">
    <location>
        <begin position="35"/>
        <end position="52"/>
    </location>
</feature>
<dbReference type="KEGG" id="snep:Enr13x_06630"/>
<gene>
    <name evidence="2" type="ORF">Enr13x_06630</name>
</gene>
<feature type="transmembrane region" description="Helical" evidence="1">
    <location>
        <begin position="132"/>
        <end position="151"/>
    </location>
</feature>
<organism evidence="2 3">
    <name type="scientific">Stieleria neptunia</name>
    <dbReference type="NCBI Taxonomy" id="2527979"/>
    <lineage>
        <taxon>Bacteria</taxon>
        <taxon>Pseudomonadati</taxon>
        <taxon>Planctomycetota</taxon>
        <taxon>Planctomycetia</taxon>
        <taxon>Pirellulales</taxon>
        <taxon>Pirellulaceae</taxon>
        <taxon>Stieleria</taxon>
    </lineage>
</organism>
<feature type="transmembrane region" description="Helical" evidence="1">
    <location>
        <begin position="271"/>
        <end position="293"/>
    </location>
</feature>
<feature type="transmembrane region" description="Helical" evidence="1">
    <location>
        <begin position="204"/>
        <end position="224"/>
    </location>
</feature>
<feature type="transmembrane region" description="Helical" evidence="1">
    <location>
        <begin position="309"/>
        <end position="330"/>
    </location>
</feature>
<protein>
    <submittedName>
        <fullName evidence="2">Uncharacterized protein</fullName>
    </submittedName>
</protein>